<dbReference type="Proteomes" id="UP001157134">
    <property type="component" value="Unassembled WGS sequence"/>
</dbReference>
<dbReference type="SUPFAM" id="SSF52540">
    <property type="entry name" value="P-loop containing nucleoside triphosphate hydrolases"/>
    <property type="match status" value="1"/>
</dbReference>
<accession>A0ABQ6HBP1</accession>
<keyword evidence="2" id="KW-1185">Reference proteome</keyword>
<dbReference type="PANTHER" id="PTHR37816:SF2">
    <property type="entry name" value="DNA TOPOLOGY MODULATION PROTEIN FLAR-RELATED PROTEIN"/>
    <property type="match status" value="1"/>
</dbReference>
<dbReference type="InterPro" id="IPR027417">
    <property type="entry name" value="P-loop_NTPase"/>
</dbReference>
<dbReference type="RefSeq" id="WP_284296647.1">
    <property type="nucleotide sequence ID" value="NZ_BSSV01000002.1"/>
</dbReference>
<proteinExistence type="predicted"/>
<evidence type="ECO:0000313" key="2">
    <source>
        <dbReference type="Proteomes" id="UP001157134"/>
    </source>
</evidence>
<evidence type="ECO:0008006" key="3">
    <source>
        <dbReference type="Google" id="ProtNLM"/>
    </source>
</evidence>
<dbReference type="EMBL" id="BSSV01000002">
    <property type="protein sequence ID" value="GLX84954.1"/>
    <property type="molecule type" value="Genomic_DNA"/>
</dbReference>
<evidence type="ECO:0000313" key="1">
    <source>
        <dbReference type="EMBL" id="GLX84954.1"/>
    </source>
</evidence>
<gene>
    <name evidence="1" type="ORF">tloyanaT_12060</name>
</gene>
<dbReference type="Pfam" id="PF13238">
    <property type="entry name" value="AAA_18"/>
    <property type="match status" value="1"/>
</dbReference>
<dbReference type="InterPro" id="IPR052922">
    <property type="entry name" value="Cytidylate_Kinase-2"/>
</dbReference>
<sequence>MANIVIFGNSGAGKSTLAKRLADSHQLAHLDLDTIAWLPTSPPQRMSLDQSSVTINEFVKGHKNWVIEGCYSDLLSIVLPYASEIIFLNLPIADCISNAKKRPWEPHKYASKAEQDANLAMLIDWIAQYTERQDTFSYHAHRALFDEFVGDKKEITSNR</sequence>
<name>A0ABQ6HBP1_9GAMM</name>
<dbReference type="PANTHER" id="PTHR37816">
    <property type="entry name" value="YALI0E33011P"/>
    <property type="match status" value="1"/>
</dbReference>
<dbReference type="Gene3D" id="3.40.50.300">
    <property type="entry name" value="P-loop containing nucleotide triphosphate hydrolases"/>
    <property type="match status" value="1"/>
</dbReference>
<protein>
    <recommendedName>
        <fullName evidence="3">Shikimate kinase</fullName>
    </recommendedName>
</protein>
<comment type="caution">
    <text evidence="1">The sequence shown here is derived from an EMBL/GenBank/DDBJ whole genome shotgun (WGS) entry which is preliminary data.</text>
</comment>
<organism evidence="1 2">
    <name type="scientific">Thalassotalea loyana</name>
    <dbReference type="NCBI Taxonomy" id="280483"/>
    <lineage>
        <taxon>Bacteria</taxon>
        <taxon>Pseudomonadati</taxon>
        <taxon>Pseudomonadota</taxon>
        <taxon>Gammaproteobacteria</taxon>
        <taxon>Alteromonadales</taxon>
        <taxon>Colwelliaceae</taxon>
        <taxon>Thalassotalea</taxon>
    </lineage>
</organism>
<reference evidence="1 2" key="1">
    <citation type="submission" date="2023-03" db="EMBL/GenBank/DDBJ databases">
        <title>Thalassotalea loyana LMG 22536T draft genome sequence.</title>
        <authorList>
            <person name="Sawabe T."/>
        </authorList>
    </citation>
    <scope>NUCLEOTIDE SEQUENCE [LARGE SCALE GENOMIC DNA]</scope>
    <source>
        <strain evidence="1 2">LMG 22536</strain>
    </source>
</reference>